<sequence length="43" mass="5003">MQIIKVYFLILIFFLQAEDHIASEPRIKKLEPVLLPGRHKSGI</sequence>
<dbReference type="Ensembl" id="ENSBJAT00000013483.1">
    <property type="protein sequence ID" value="ENSBJAP00000013125.1"/>
    <property type="gene ID" value="ENSBJAG00000008782.1"/>
</dbReference>
<dbReference type="Proteomes" id="UP000694555">
    <property type="component" value="Unplaced"/>
</dbReference>
<protein>
    <submittedName>
        <fullName evidence="2">Uncharacterized protein</fullName>
    </submittedName>
</protein>
<reference evidence="2" key="2">
    <citation type="submission" date="2025-09" db="UniProtKB">
        <authorList>
            <consortium name="Ensembl"/>
        </authorList>
    </citation>
    <scope>IDENTIFICATION</scope>
</reference>
<reference evidence="2" key="1">
    <citation type="submission" date="2025-08" db="UniProtKB">
        <authorList>
            <consortium name="Ensembl"/>
        </authorList>
    </citation>
    <scope>IDENTIFICATION</scope>
</reference>
<dbReference type="AlphaFoldDB" id="A0A8C0B8C1"/>
<feature type="signal peptide" evidence="1">
    <location>
        <begin position="1"/>
        <end position="17"/>
    </location>
</feature>
<name>A0A8C0B8C1_9AVES</name>
<organism evidence="2 3">
    <name type="scientific">Buteo japonicus</name>
    <dbReference type="NCBI Taxonomy" id="224669"/>
    <lineage>
        <taxon>Eukaryota</taxon>
        <taxon>Metazoa</taxon>
        <taxon>Chordata</taxon>
        <taxon>Craniata</taxon>
        <taxon>Vertebrata</taxon>
        <taxon>Euteleostomi</taxon>
        <taxon>Archelosauria</taxon>
        <taxon>Archosauria</taxon>
        <taxon>Dinosauria</taxon>
        <taxon>Saurischia</taxon>
        <taxon>Theropoda</taxon>
        <taxon>Coelurosauria</taxon>
        <taxon>Aves</taxon>
        <taxon>Neognathae</taxon>
        <taxon>Neoaves</taxon>
        <taxon>Telluraves</taxon>
        <taxon>Accipitrimorphae</taxon>
        <taxon>Accipitriformes</taxon>
        <taxon>Accipitridae</taxon>
        <taxon>Accipitrinae</taxon>
        <taxon>Buteo</taxon>
    </lineage>
</organism>
<accession>A0A8C0B8C1</accession>
<feature type="chain" id="PRO_5034885632" evidence="1">
    <location>
        <begin position="18"/>
        <end position="43"/>
    </location>
</feature>
<evidence type="ECO:0000313" key="3">
    <source>
        <dbReference type="Proteomes" id="UP000694555"/>
    </source>
</evidence>
<keyword evidence="3" id="KW-1185">Reference proteome</keyword>
<evidence type="ECO:0000313" key="2">
    <source>
        <dbReference type="Ensembl" id="ENSBJAP00000013125.1"/>
    </source>
</evidence>
<keyword evidence="1" id="KW-0732">Signal</keyword>
<proteinExistence type="predicted"/>
<evidence type="ECO:0000256" key="1">
    <source>
        <dbReference type="SAM" id="SignalP"/>
    </source>
</evidence>